<dbReference type="PRINTS" id="PR00368">
    <property type="entry name" value="FADPNR"/>
</dbReference>
<dbReference type="SUPFAM" id="SSF51905">
    <property type="entry name" value="FAD/NAD(P)-binding domain"/>
    <property type="match status" value="1"/>
</dbReference>
<accession>A0A1F8FQZ9</accession>
<comment type="caution">
    <text evidence="5">The sequence shown here is derived from an EMBL/GenBank/DDBJ whole genome shotgun (WGS) entry which is preliminary data.</text>
</comment>
<dbReference type="Gene3D" id="3.50.50.60">
    <property type="entry name" value="FAD/NAD(P)-binding domain"/>
    <property type="match status" value="2"/>
</dbReference>
<protein>
    <recommendedName>
        <fullName evidence="4">FAD/NAD(P)-binding domain-containing protein</fullName>
    </recommendedName>
</protein>
<feature type="domain" description="FAD/NAD(P)-binding" evidence="4">
    <location>
        <begin position="20"/>
        <end position="311"/>
    </location>
</feature>
<keyword evidence="1" id="KW-0285">Flavoprotein</keyword>
<evidence type="ECO:0000259" key="4">
    <source>
        <dbReference type="Pfam" id="PF07992"/>
    </source>
</evidence>
<proteinExistence type="predicted"/>
<evidence type="ECO:0000256" key="2">
    <source>
        <dbReference type="ARBA" id="ARBA00023002"/>
    </source>
</evidence>
<name>A0A1F8FQZ9_9BACT</name>
<sequence>MYGETVNLCYNFHIMNSKVYDLIIIGGSAAATTAGIYAARRGLKFKIVSKDFGGEVATSGEIENWPGIIHTNGIELAQKFREHLDSYHAEIEEEAEVEKVFKQPDGLFYITVKGSSECVYQAKTVIITTGVHPRELNIPGEKEFRVKGVSYCTVCDGPLFKDKVVATIGGGNSALESALMLSDIASKVYIINKNPKFKGDQVLIDNLQSKTQKNVEILYNVMASEIFGDQFVTGLKYKGKDGKVNELKVDGIFVHIGQIPNSGLVPPEVEKDQFNQIKVNANCETSIPGLYAAGDVTDVPFHQIVIAAGQGCIATLSAVQYLNKLK</sequence>
<dbReference type="EMBL" id="MGJY01000029">
    <property type="protein sequence ID" value="OGN15421.1"/>
    <property type="molecule type" value="Genomic_DNA"/>
</dbReference>
<dbReference type="InterPro" id="IPR036188">
    <property type="entry name" value="FAD/NAD-bd_sf"/>
</dbReference>
<evidence type="ECO:0000256" key="1">
    <source>
        <dbReference type="ARBA" id="ARBA00022630"/>
    </source>
</evidence>
<dbReference type="InterPro" id="IPR023753">
    <property type="entry name" value="FAD/NAD-binding_dom"/>
</dbReference>
<gene>
    <name evidence="5" type="ORF">A3C81_01650</name>
</gene>
<keyword evidence="3" id="KW-0812">Transmembrane</keyword>
<dbReference type="PANTHER" id="PTHR48105">
    <property type="entry name" value="THIOREDOXIN REDUCTASE 1-RELATED-RELATED"/>
    <property type="match status" value="1"/>
</dbReference>
<reference evidence="5 6" key="1">
    <citation type="journal article" date="2016" name="Nat. Commun.">
        <title>Thousands of microbial genomes shed light on interconnected biogeochemical processes in an aquifer system.</title>
        <authorList>
            <person name="Anantharaman K."/>
            <person name="Brown C.T."/>
            <person name="Hug L.A."/>
            <person name="Sharon I."/>
            <person name="Castelle C.J."/>
            <person name="Probst A.J."/>
            <person name="Thomas B.C."/>
            <person name="Singh A."/>
            <person name="Wilkins M.J."/>
            <person name="Karaoz U."/>
            <person name="Brodie E.L."/>
            <person name="Williams K.H."/>
            <person name="Hubbard S.S."/>
            <person name="Banfield J.F."/>
        </authorList>
    </citation>
    <scope>NUCLEOTIDE SEQUENCE [LARGE SCALE GENOMIC DNA]</scope>
</reference>
<dbReference type="Proteomes" id="UP000177796">
    <property type="component" value="Unassembled WGS sequence"/>
</dbReference>
<evidence type="ECO:0000256" key="3">
    <source>
        <dbReference type="SAM" id="Phobius"/>
    </source>
</evidence>
<feature type="transmembrane region" description="Helical" evidence="3">
    <location>
        <begin position="20"/>
        <end position="39"/>
    </location>
</feature>
<dbReference type="GO" id="GO:0016491">
    <property type="term" value="F:oxidoreductase activity"/>
    <property type="evidence" value="ECO:0007669"/>
    <property type="project" value="UniProtKB-KW"/>
</dbReference>
<evidence type="ECO:0000313" key="5">
    <source>
        <dbReference type="EMBL" id="OGN15421.1"/>
    </source>
</evidence>
<organism evidence="5 6">
    <name type="scientific">Candidatus Yanofskybacteria bacterium RIFCSPHIGHO2_02_FULL_46_19</name>
    <dbReference type="NCBI Taxonomy" id="1802684"/>
    <lineage>
        <taxon>Bacteria</taxon>
        <taxon>Candidatus Yanofskyibacteriota</taxon>
    </lineage>
</organism>
<dbReference type="PRINTS" id="PR00469">
    <property type="entry name" value="PNDRDTASEII"/>
</dbReference>
<dbReference type="AlphaFoldDB" id="A0A1F8FQZ9"/>
<dbReference type="Pfam" id="PF07992">
    <property type="entry name" value="Pyr_redox_2"/>
    <property type="match status" value="1"/>
</dbReference>
<keyword evidence="2" id="KW-0560">Oxidoreductase</keyword>
<dbReference type="InterPro" id="IPR050097">
    <property type="entry name" value="Ferredoxin-NADP_redctase_2"/>
</dbReference>
<keyword evidence="3" id="KW-0472">Membrane</keyword>
<keyword evidence="3" id="KW-1133">Transmembrane helix</keyword>
<evidence type="ECO:0000313" key="6">
    <source>
        <dbReference type="Proteomes" id="UP000177796"/>
    </source>
</evidence>